<evidence type="ECO:0000256" key="1">
    <source>
        <dbReference type="SAM" id="MobiDB-lite"/>
    </source>
</evidence>
<feature type="region of interest" description="Disordered" evidence="1">
    <location>
        <begin position="58"/>
        <end position="100"/>
    </location>
</feature>
<evidence type="ECO:0000313" key="2">
    <source>
        <dbReference type="EMBL" id="PVD19480.1"/>
    </source>
</evidence>
<sequence>MDRTVTRHCTIAVSHLDQVTWKRMDQDHFIAIGDVKWVQDEALFVDHRTNQLADLTSSDLIFDPDPQSGKGNGPSFRRTRSSEPECSCKRGEVKDAVHRG</sequence>
<reference evidence="2 3" key="1">
    <citation type="submission" date="2018-04" db="EMBL/GenBank/DDBJ databases">
        <title>The genome of golden apple snail Pomacea canaliculata provides insight into stress tolerance and invasive adaptation.</title>
        <authorList>
            <person name="Liu C."/>
            <person name="Liu B."/>
            <person name="Ren Y."/>
            <person name="Zhang Y."/>
            <person name="Wang H."/>
            <person name="Li S."/>
            <person name="Jiang F."/>
            <person name="Yin L."/>
            <person name="Zhang G."/>
            <person name="Qian W."/>
            <person name="Fan W."/>
        </authorList>
    </citation>
    <scope>NUCLEOTIDE SEQUENCE [LARGE SCALE GENOMIC DNA]</scope>
    <source>
        <strain evidence="2">SZHN2017</strain>
        <tissue evidence="2">Muscle</tissue>
    </source>
</reference>
<feature type="compositionally biased region" description="Basic and acidic residues" evidence="1">
    <location>
        <begin position="80"/>
        <end position="100"/>
    </location>
</feature>
<evidence type="ECO:0000313" key="3">
    <source>
        <dbReference type="Proteomes" id="UP000245119"/>
    </source>
</evidence>
<dbReference type="AlphaFoldDB" id="A0A2T7NE76"/>
<protein>
    <submittedName>
        <fullName evidence="2">Uncharacterized protein</fullName>
    </submittedName>
</protein>
<gene>
    <name evidence="2" type="ORF">C0Q70_19969</name>
</gene>
<proteinExistence type="predicted"/>
<keyword evidence="3" id="KW-1185">Reference proteome</keyword>
<accession>A0A2T7NE76</accession>
<dbReference type="EMBL" id="PZQS01000013">
    <property type="protein sequence ID" value="PVD19480.1"/>
    <property type="molecule type" value="Genomic_DNA"/>
</dbReference>
<comment type="caution">
    <text evidence="2">The sequence shown here is derived from an EMBL/GenBank/DDBJ whole genome shotgun (WGS) entry which is preliminary data.</text>
</comment>
<organism evidence="2 3">
    <name type="scientific">Pomacea canaliculata</name>
    <name type="common">Golden apple snail</name>
    <dbReference type="NCBI Taxonomy" id="400727"/>
    <lineage>
        <taxon>Eukaryota</taxon>
        <taxon>Metazoa</taxon>
        <taxon>Spiralia</taxon>
        <taxon>Lophotrochozoa</taxon>
        <taxon>Mollusca</taxon>
        <taxon>Gastropoda</taxon>
        <taxon>Caenogastropoda</taxon>
        <taxon>Architaenioglossa</taxon>
        <taxon>Ampullarioidea</taxon>
        <taxon>Ampullariidae</taxon>
        <taxon>Pomacea</taxon>
    </lineage>
</organism>
<name>A0A2T7NE76_POMCA</name>
<dbReference type="Proteomes" id="UP000245119">
    <property type="component" value="Linkage Group LG13"/>
</dbReference>